<dbReference type="EMBL" id="CSTD01000002">
    <property type="protein sequence ID" value="CPR11370.1"/>
    <property type="molecule type" value="Genomic_DNA"/>
</dbReference>
<reference evidence="3 4" key="1">
    <citation type="submission" date="2015-03" db="EMBL/GenBank/DDBJ databases">
        <authorList>
            <person name="Murphy D."/>
        </authorList>
    </citation>
    <scope>NUCLEOTIDE SEQUENCE [LARGE SCALE GENOMIC DNA]</scope>
    <source>
        <strain evidence="3 4">DSM 44277</strain>
    </source>
</reference>
<evidence type="ECO:0000313" key="4">
    <source>
        <dbReference type="Proteomes" id="UP000198875"/>
    </source>
</evidence>
<dbReference type="PANTHER" id="PTHR43591">
    <property type="entry name" value="METHYLTRANSFERASE"/>
    <property type="match status" value="1"/>
</dbReference>
<name>A0A0U0W8M2_MYCBE</name>
<dbReference type="Pfam" id="PF13847">
    <property type="entry name" value="Methyltransf_31"/>
    <property type="match status" value="1"/>
</dbReference>
<dbReference type="GO" id="GO:0008168">
    <property type="term" value="F:methyltransferase activity"/>
    <property type="evidence" value="ECO:0007669"/>
    <property type="project" value="UniProtKB-KW"/>
</dbReference>
<dbReference type="Gene3D" id="3.40.50.150">
    <property type="entry name" value="Vaccinia Virus protein VP39"/>
    <property type="match status" value="1"/>
</dbReference>
<feature type="compositionally biased region" description="Basic and acidic residues" evidence="1">
    <location>
        <begin position="11"/>
        <end position="22"/>
    </location>
</feature>
<keyword evidence="3" id="KW-0808">Transferase</keyword>
<dbReference type="InterPro" id="IPR025714">
    <property type="entry name" value="Methyltranfer_dom"/>
</dbReference>
<proteinExistence type="predicted"/>
<organism evidence="3 4">
    <name type="scientific">Mycobacterium bohemicum DSM 44277</name>
    <dbReference type="NCBI Taxonomy" id="1236609"/>
    <lineage>
        <taxon>Bacteria</taxon>
        <taxon>Bacillati</taxon>
        <taxon>Actinomycetota</taxon>
        <taxon>Actinomycetes</taxon>
        <taxon>Mycobacteriales</taxon>
        <taxon>Mycobacteriaceae</taxon>
        <taxon>Mycobacterium</taxon>
    </lineage>
</organism>
<keyword evidence="3" id="KW-0489">Methyltransferase</keyword>
<dbReference type="AlphaFoldDB" id="A0A0U0W8M2"/>
<evidence type="ECO:0000259" key="2">
    <source>
        <dbReference type="Pfam" id="PF13847"/>
    </source>
</evidence>
<gene>
    <name evidence="3" type="ORF">BN971_02655</name>
</gene>
<evidence type="ECO:0000256" key="1">
    <source>
        <dbReference type="SAM" id="MobiDB-lite"/>
    </source>
</evidence>
<dbReference type="GO" id="GO:0032259">
    <property type="term" value="P:methylation"/>
    <property type="evidence" value="ECO:0007669"/>
    <property type="project" value="UniProtKB-KW"/>
</dbReference>
<dbReference type="SUPFAM" id="SSF53335">
    <property type="entry name" value="S-adenosyl-L-methionine-dependent methyltransferases"/>
    <property type="match status" value="1"/>
</dbReference>
<sequence>MNIRGTLRGMNEAHRYTHGHHESVLRSHQRRTAEDSAAYLLPHLQPGSSVLDIGCGPGTITADLAARVAPGPVLAVDQAADVLDVARAEAETRALSNVSFATADVHALGFPDDSFDVVHAHQVMQHVADPVLALREMKRVCRPGGIVAARDADYAGFIWFPRFPELDLWLDLYERAARANGGEPDAGRRLLSWARTAGFDDITPSGSVWCYATPETREWWGGMWADRILRSGVADQLLRSGLATAAQLGEISAAWLAWAAAPDGWLLMPHGEILCRA</sequence>
<feature type="domain" description="Methyltransferase" evidence="2">
    <location>
        <begin position="46"/>
        <end position="153"/>
    </location>
</feature>
<evidence type="ECO:0000313" key="3">
    <source>
        <dbReference type="EMBL" id="CPR11370.1"/>
    </source>
</evidence>
<dbReference type="PANTHER" id="PTHR43591:SF24">
    <property type="entry name" value="2-METHOXY-6-POLYPRENYL-1,4-BENZOQUINOL METHYLASE, MITOCHONDRIAL"/>
    <property type="match status" value="1"/>
</dbReference>
<dbReference type="Proteomes" id="UP000198875">
    <property type="component" value="Unassembled WGS sequence"/>
</dbReference>
<dbReference type="InterPro" id="IPR029063">
    <property type="entry name" value="SAM-dependent_MTases_sf"/>
</dbReference>
<dbReference type="CDD" id="cd02440">
    <property type="entry name" value="AdoMet_MTases"/>
    <property type="match status" value="1"/>
</dbReference>
<accession>A0A0U0W8M2</accession>
<protein>
    <submittedName>
        <fullName evidence="3">Methyltransferase-UbiE family protein</fullName>
    </submittedName>
</protein>
<feature type="region of interest" description="Disordered" evidence="1">
    <location>
        <begin position="1"/>
        <end position="22"/>
    </location>
</feature>